<dbReference type="Pfam" id="PF00378">
    <property type="entry name" value="ECH_1"/>
    <property type="match status" value="1"/>
</dbReference>
<reference evidence="2 3" key="1">
    <citation type="submission" date="2016-10" db="EMBL/GenBank/DDBJ databases">
        <authorList>
            <person name="de Groot N.N."/>
        </authorList>
    </citation>
    <scope>NUCLEOTIDE SEQUENCE [LARGE SCALE GENOMIC DNA]</scope>
    <source>
        <strain evidence="2 3">CGMCC 1.7056</strain>
    </source>
</reference>
<sequence length="259" mass="26853">MTDRVGYELRDGAARITLVDGDRGNTLTLESGDALLAAVRRARTESARVIVLRATGRFFSAGGDIGTFADLPDVTSGIDDLAEVLHRIVSELIRGDAVVVSAVHGVAAGAGFPLAAAADVVLAAESARFTLGYTKLGFSVDGGSSLLVHTLGLHRALRLALLNDVLTAAEAHAAGLVARVVPDAELAAVTEHVVAGLLAGPAAAQADVKRLFREVAEPAPESALRRETLAIRRNAAAPDGREGVSAFLEKRPPRFNSGL</sequence>
<evidence type="ECO:0000313" key="3">
    <source>
        <dbReference type="Proteomes" id="UP000198832"/>
    </source>
</evidence>
<dbReference type="InterPro" id="IPR014748">
    <property type="entry name" value="Enoyl-CoA_hydra_C"/>
</dbReference>
<dbReference type="OrthoDB" id="3473569at2"/>
<dbReference type="EMBL" id="FOLB01000002">
    <property type="protein sequence ID" value="SFB85385.1"/>
    <property type="molecule type" value="Genomic_DNA"/>
</dbReference>
<keyword evidence="2" id="KW-0413">Isomerase</keyword>
<dbReference type="STRING" id="574651.SAMN04487968_10240"/>
<proteinExistence type="inferred from homology"/>
<dbReference type="AlphaFoldDB" id="A0A1I1EE42"/>
<dbReference type="CDD" id="cd06558">
    <property type="entry name" value="crotonase-like"/>
    <property type="match status" value="1"/>
</dbReference>
<organism evidence="2 3">
    <name type="scientific">Nocardioides terrae</name>
    <dbReference type="NCBI Taxonomy" id="574651"/>
    <lineage>
        <taxon>Bacteria</taxon>
        <taxon>Bacillati</taxon>
        <taxon>Actinomycetota</taxon>
        <taxon>Actinomycetes</taxon>
        <taxon>Propionibacteriales</taxon>
        <taxon>Nocardioidaceae</taxon>
        <taxon>Nocardioides</taxon>
    </lineage>
</organism>
<dbReference type="PANTHER" id="PTHR43459:SF1">
    <property type="entry name" value="EG:BACN32G11.4 PROTEIN"/>
    <property type="match status" value="1"/>
</dbReference>
<evidence type="ECO:0000313" key="2">
    <source>
        <dbReference type="EMBL" id="SFB85385.1"/>
    </source>
</evidence>
<evidence type="ECO:0000256" key="1">
    <source>
        <dbReference type="ARBA" id="ARBA00005254"/>
    </source>
</evidence>
<protein>
    <submittedName>
        <fullName evidence="2">2-(1,2-epoxy-1,2-dihydrophenyl)acetyl-CoA isomerase</fullName>
    </submittedName>
</protein>
<dbReference type="RefSeq" id="WP_091120094.1">
    <property type="nucleotide sequence ID" value="NZ_FOLB01000002.1"/>
</dbReference>
<dbReference type="SUPFAM" id="SSF52096">
    <property type="entry name" value="ClpP/crotonase"/>
    <property type="match status" value="1"/>
</dbReference>
<dbReference type="GO" id="GO:0016853">
    <property type="term" value="F:isomerase activity"/>
    <property type="evidence" value="ECO:0007669"/>
    <property type="project" value="UniProtKB-KW"/>
</dbReference>
<keyword evidence="3" id="KW-1185">Reference proteome</keyword>
<comment type="similarity">
    <text evidence="1">Belongs to the enoyl-CoA hydratase/isomerase family.</text>
</comment>
<dbReference type="PANTHER" id="PTHR43459">
    <property type="entry name" value="ENOYL-COA HYDRATASE"/>
    <property type="match status" value="1"/>
</dbReference>
<gene>
    <name evidence="2" type="ORF">SAMN04487968_10240</name>
</gene>
<dbReference type="InterPro" id="IPR029045">
    <property type="entry name" value="ClpP/crotonase-like_dom_sf"/>
</dbReference>
<accession>A0A1I1EE42</accession>
<dbReference type="Proteomes" id="UP000198832">
    <property type="component" value="Unassembled WGS sequence"/>
</dbReference>
<dbReference type="InterPro" id="IPR001753">
    <property type="entry name" value="Enoyl-CoA_hydra/iso"/>
</dbReference>
<dbReference type="Gene3D" id="1.10.12.10">
    <property type="entry name" value="Lyase 2-enoyl-coa Hydratase, Chain A, domain 2"/>
    <property type="match status" value="1"/>
</dbReference>
<name>A0A1I1EE42_9ACTN</name>
<dbReference type="Gene3D" id="3.90.226.10">
    <property type="entry name" value="2-enoyl-CoA Hydratase, Chain A, domain 1"/>
    <property type="match status" value="1"/>
</dbReference>